<accession>A0A8H7ZTS4</accession>
<dbReference type="EMBL" id="JAEFCI010007203">
    <property type="protein sequence ID" value="KAG5459211.1"/>
    <property type="molecule type" value="Genomic_DNA"/>
</dbReference>
<protein>
    <submittedName>
        <fullName evidence="2">Uncharacterized protein</fullName>
    </submittedName>
</protein>
<proteinExistence type="predicted"/>
<feature type="compositionally biased region" description="Basic residues" evidence="1">
    <location>
        <begin position="1"/>
        <end position="11"/>
    </location>
</feature>
<keyword evidence="3" id="KW-1185">Reference proteome</keyword>
<name>A0A8H7ZTS4_9FUNG</name>
<comment type="caution">
    <text evidence="2">The sequence shown here is derived from an EMBL/GenBank/DDBJ whole genome shotgun (WGS) entry which is preliminary data.</text>
</comment>
<sequence length="82" mass="8448">MGRRGVQKKRAAVGDDVAAVDEKRDQSLEPAPPTSSRLPAAADGFAEDAETAAASHGIYGHTCSTPRKISHQIGLAPLGLVA</sequence>
<feature type="region of interest" description="Disordered" evidence="1">
    <location>
        <begin position="1"/>
        <end position="43"/>
    </location>
</feature>
<reference evidence="2 3" key="1">
    <citation type="journal article" name="Sci. Rep.">
        <title>Genome-scale phylogenetic analyses confirm Olpidium as the closest living zoosporic fungus to the non-flagellated, terrestrial fungi.</title>
        <authorList>
            <person name="Chang Y."/>
            <person name="Rochon D."/>
            <person name="Sekimoto S."/>
            <person name="Wang Y."/>
            <person name="Chovatia M."/>
            <person name="Sandor L."/>
            <person name="Salamov A."/>
            <person name="Grigoriev I.V."/>
            <person name="Stajich J.E."/>
            <person name="Spatafora J.W."/>
        </authorList>
    </citation>
    <scope>NUCLEOTIDE SEQUENCE [LARGE SCALE GENOMIC DNA]</scope>
    <source>
        <strain evidence="2">S191</strain>
    </source>
</reference>
<gene>
    <name evidence="2" type="ORF">BJ554DRAFT_414</name>
</gene>
<evidence type="ECO:0000256" key="1">
    <source>
        <dbReference type="SAM" id="MobiDB-lite"/>
    </source>
</evidence>
<dbReference type="Proteomes" id="UP000673691">
    <property type="component" value="Unassembled WGS sequence"/>
</dbReference>
<organism evidence="2 3">
    <name type="scientific">Olpidium bornovanus</name>
    <dbReference type="NCBI Taxonomy" id="278681"/>
    <lineage>
        <taxon>Eukaryota</taxon>
        <taxon>Fungi</taxon>
        <taxon>Fungi incertae sedis</taxon>
        <taxon>Olpidiomycota</taxon>
        <taxon>Olpidiomycotina</taxon>
        <taxon>Olpidiomycetes</taxon>
        <taxon>Olpidiales</taxon>
        <taxon>Olpidiaceae</taxon>
        <taxon>Olpidium</taxon>
    </lineage>
</organism>
<evidence type="ECO:0000313" key="3">
    <source>
        <dbReference type="Proteomes" id="UP000673691"/>
    </source>
</evidence>
<evidence type="ECO:0000313" key="2">
    <source>
        <dbReference type="EMBL" id="KAG5459211.1"/>
    </source>
</evidence>
<dbReference type="AlphaFoldDB" id="A0A8H7ZTS4"/>